<evidence type="ECO:0000259" key="5">
    <source>
        <dbReference type="PROSITE" id="PS50157"/>
    </source>
</evidence>
<dbReference type="EMBL" id="JAPWTJ010000607">
    <property type="protein sequence ID" value="KAJ8976951.1"/>
    <property type="molecule type" value="Genomic_DNA"/>
</dbReference>
<evidence type="ECO:0000313" key="6">
    <source>
        <dbReference type="EMBL" id="KAJ8976951.1"/>
    </source>
</evidence>
<reference evidence="6" key="1">
    <citation type="journal article" date="2023" name="Insect Mol. Biol.">
        <title>Genome sequencing provides insights into the evolution of gene families encoding plant cell wall-degrading enzymes in longhorned beetles.</title>
        <authorList>
            <person name="Shin N.R."/>
            <person name="Okamura Y."/>
            <person name="Kirsch R."/>
            <person name="Pauchet Y."/>
        </authorList>
    </citation>
    <scope>NUCLEOTIDE SEQUENCE</scope>
    <source>
        <strain evidence="6">MMC_N1</strain>
    </source>
</reference>
<feature type="domain" description="C2H2-type" evidence="5">
    <location>
        <begin position="67"/>
        <end position="89"/>
    </location>
</feature>
<dbReference type="Gene3D" id="3.30.160.60">
    <property type="entry name" value="Classic Zinc Finger"/>
    <property type="match status" value="5"/>
</dbReference>
<sequence>MSLRDINTFIQYTVFVDPEGAECSNEDSDDCDSFFEKSNSKSEVRKVENAVLSRNTKKTSRRPKHDLKCQFCEKYFSTKYVLKLHLKTHGIIEKNYSCDECGKKIYTSVQLRGKYTQAFPSKASLNSHNLTHTGEKKCICSICGKGTRNTSDLRSHLRMHTGERPYECKFPDCGKKYKRHGQLTRHHRGHTGEKNHHCTVCSKSFLDSTMLKTHMRTHTGAKPYPCYVCGIKFSYTSSLHNHLKIHRKNNGLDP</sequence>
<feature type="domain" description="C2H2-type" evidence="5">
    <location>
        <begin position="196"/>
        <end position="223"/>
    </location>
</feature>
<keyword evidence="7" id="KW-1185">Reference proteome</keyword>
<feature type="domain" description="C2H2-type" evidence="5">
    <location>
        <begin position="166"/>
        <end position="195"/>
    </location>
</feature>
<evidence type="ECO:0000313" key="7">
    <source>
        <dbReference type="Proteomes" id="UP001162164"/>
    </source>
</evidence>
<dbReference type="SMART" id="SM00355">
    <property type="entry name" value="ZnF_C2H2"/>
    <property type="match status" value="6"/>
</dbReference>
<evidence type="ECO:0000256" key="1">
    <source>
        <dbReference type="ARBA" id="ARBA00022723"/>
    </source>
</evidence>
<feature type="domain" description="C2H2-type" evidence="5">
    <location>
        <begin position="138"/>
        <end position="165"/>
    </location>
</feature>
<keyword evidence="2 4" id="KW-0863">Zinc-finger</keyword>
<dbReference type="PROSITE" id="PS50157">
    <property type="entry name" value="ZINC_FINGER_C2H2_2"/>
    <property type="match status" value="5"/>
</dbReference>
<protein>
    <recommendedName>
        <fullName evidence="5">C2H2-type domain-containing protein</fullName>
    </recommendedName>
</protein>
<keyword evidence="1" id="KW-0479">Metal-binding</keyword>
<dbReference type="SUPFAM" id="SSF57667">
    <property type="entry name" value="beta-beta-alpha zinc fingers"/>
    <property type="match status" value="4"/>
</dbReference>
<name>A0ABQ9JFF6_9CUCU</name>
<dbReference type="PANTHER" id="PTHR23235">
    <property type="entry name" value="KRUEPPEL-LIKE TRANSCRIPTION FACTOR"/>
    <property type="match status" value="1"/>
</dbReference>
<accession>A0ABQ9JFF6</accession>
<feature type="domain" description="C2H2-type" evidence="5">
    <location>
        <begin position="224"/>
        <end position="251"/>
    </location>
</feature>
<dbReference type="Proteomes" id="UP001162164">
    <property type="component" value="Unassembled WGS sequence"/>
</dbReference>
<dbReference type="InterPro" id="IPR013087">
    <property type="entry name" value="Znf_C2H2_type"/>
</dbReference>
<dbReference type="InterPro" id="IPR036236">
    <property type="entry name" value="Znf_C2H2_sf"/>
</dbReference>
<gene>
    <name evidence="6" type="ORF">NQ317_010148</name>
</gene>
<dbReference type="Pfam" id="PF00096">
    <property type="entry name" value="zf-C2H2"/>
    <property type="match status" value="5"/>
</dbReference>
<evidence type="ECO:0000256" key="2">
    <source>
        <dbReference type="ARBA" id="ARBA00022771"/>
    </source>
</evidence>
<proteinExistence type="predicted"/>
<evidence type="ECO:0000256" key="4">
    <source>
        <dbReference type="PROSITE-ProRule" id="PRU00042"/>
    </source>
</evidence>
<comment type="caution">
    <text evidence="6">The sequence shown here is derived from an EMBL/GenBank/DDBJ whole genome shotgun (WGS) entry which is preliminary data.</text>
</comment>
<keyword evidence="3" id="KW-0862">Zinc</keyword>
<dbReference type="PROSITE" id="PS00028">
    <property type="entry name" value="ZINC_FINGER_C2H2_1"/>
    <property type="match status" value="4"/>
</dbReference>
<evidence type="ECO:0000256" key="3">
    <source>
        <dbReference type="ARBA" id="ARBA00022833"/>
    </source>
</evidence>
<organism evidence="6 7">
    <name type="scientific">Molorchus minor</name>
    <dbReference type="NCBI Taxonomy" id="1323400"/>
    <lineage>
        <taxon>Eukaryota</taxon>
        <taxon>Metazoa</taxon>
        <taxon>Ecdysozoa</taxon>
        <taxon>Arthropoda</taxon>
        <taxon>Hexapoda</taxon>
        <taxon>Insecta</taxon>
        <taxon>Pterygota</taxon>
        <taxon>Neoptera</taxon>
        <taxon>Endopterygota</taxon>
        <taxon>Coleoptera</taxon>
        <taxon>Polyphaga</taxon>
        <taxon>Cucujiformia</taxon>
        <taxon>Chrysomeloidea</taxon>
        <taxon>Cerambycidae</taxon>
        <taxon>Lamiinae</taxon>
        <taxon>Monochamini</taxon>
        <taxon>Molorchus</taxon>
    </lineage>
</organism>